<accession>A0A4P6XKW7</accession>
<evidence type="ECO:0000256" key="1">
    <source>
        <dbReference type="SAM" id="Coils"/>
    </source>
</evidence>
<dbReference type="InterPro" id="IPR021006">
    <property type="entry name" value="Hda2/3"/>
</dbReference>
<dbReference type="EMBL" id="CP034457">
    <property type="protein sequence ID" value="QBM87997.1"/>
    <property type="molecule type" value="Genomic_DNA"/>
</dbReference>
<keyword evidence="1" id="KW-0175">Coiled coil</keyword>
<protein>
    <submittedName>
        <fullName evidence="2">Class II histone deacetylase complex subunits 2 and 3</fullName>
    </submittedName>
</protein>
<gene>
    <name evidence="2" type="primary">MPUL0B12120</name>
    <name evidence="2" type="ORF">METSCH_B12120</name>
</gene>
<dbReference type="AlphaFoldDB" id="A0A4P6XKW7"/>
<dbReference type="Gene3D" id="3.40.50.12360">
    <property type="match status" value="1"/>
</dbReference>
<sequence length="712" mass="81221">MMNLMDLLSGDSALLHPEQDFRAFNNVDTFYENVPQSNPPQAESNPLLVYCIPTEMTPIQKDMTEATVQMFKSTLERDLMPRKERSNINSLLLAPDDAINGSHDADPSSQAKTLSLIYSQLQTICMHPALVVDHFIPKGLLLLSTKARICSLSGKLTLFDRIVDIISEKYELHSPAQDYNLMVIAKSIKELELIEGLLTGKKLRYRNVSNGKRLYEEETMPSRPDRDELPDDEQTIEYKHRHQHFEARRSGKSQILQKEFVLHLITSSHLCLTFASDTQYDLMVSFDSALDVSSPGVELLRSSKRVELSASIAQPRVPILFPTPLFSVEHLLKVIPKPETVLGNFSSNSEADWRRRILSVFVANRHLIYVDRKSDTMSTEDWKALGSLEELIFKWDSTSASSPFKWLQNYTKQVDTSPSYDTVKTELGHNYLGLLGQTFGVSLVNQDQASITKFDDLPLYDYEGFKRQMARFMNARLTQIAKLKANAIENHIPKLRETESKRQVDIDADEDSVGENYRKLRKLNEEVSVVDKRFTRVENENQKLQEAVTENQQMFDHLQNVLNTKTDDNLSQLMAEQDTLLEQLEKEKTTLTGERDVLAEEIEVARDEYQQISTQALQVTERLLTLKAKQAMLHKRAEGPGMLILPSLARKDEISNYETQLCRLEQETSFLNGLFALRFEKLVKERNLMVDTTAAIGGARQTSRISRAPTPL</sequence>
<dbReference type="Pfam" id="PF11496">
    <property type="entry name" value="HDA2-3"/>
    <property type="match status" value="1"/>
</dbReference>
<dbReference type="GO" id="GO:0070823">
    <property type="term" value="C:HDA1 complex"/>
    <property type="evidence" value="ECO:0007669"/>
    <property type="project" value="InterPro"/>
</dbReference>
<proteinExistence type="predicted"/>
<name>A0A4P6XKW7_9ASCO</name>
<keyword evidence="3" id="KW-1185">Reference proteome</keyword>
<dbReference type="Proteomes" id="UP000292447">
    <property type="component" value="Chromosome II"/>
</dbReference>
<evidence type="ECO:0000313" key="2">
    <source>
        <dbReference type="EMBL" id="QBM87997.1"/>
    </source>
</evidence>
<dbReference type="STRING" id="2163413.A0A4P6XKW7"/>
<feature type="coiled-coil region" evidence="1">
    <location>
        <begin position="520"/>
        <end position="615"/>
    </location>
</feature>
<dbReference type="InterPro" id="IPR038609">
    <property type="entry name" value="HDA1_su2/3_sf"/>
</dbReference>
<evidence type="ECO:0000313" key="3">
    <source>
        <dbReference type="Proteomes" id="UP000292447"/>
    </source>
</evidence>
<organism evidence="2 3">
    <name type="scientific">Metschnikowia aff. pulcherrima</name>
    <dbReference type="NCBI Taxonomy" id="2163413"/>
    <lineage>
        <taxon>Eukaryota</taxon>
        <taxon>Fungi</taxon>
        <taxon>Dikarya</taxon>
        <taxon>Ascomycota</taxon>
        <taxon>Saccharomycotina</taxon>
        <taxon>Pichiomycetes</taxon>
        <taxon>Metschnikowiaceae</taxon>
        <taxon>Metschnikowia</taxon>
    </lineage>
</organism>
<reference evidence="3" key="1">
    <citation type="submission" date="2019-03" db="EMBL/GenBank/DDBJ databases">
        <title>Snf2 controls pulcherriminic acid biosynthesis and connects pigmentation and antifungal activity of the yeast Metschnikowia pulcherrima.</title>
        <authorList>
            <person name="Gore-Lloyd D."/>
            <person name="Sumann I."/>
            <person name="Brachmann A.O."/>
            <person name="Schneeberger K."/>
            <person name="Ortiz-Merino R.A."/>
            <person name="Moreno-Beltran M."/>
            <person name="Schlaefli M."/>
            <person name="Kirner P."/>
            <person name="Santos Kron A."/>
            <person name="Wolfe K.H."/>
            <person name="Piel J."/>
            <person name="Ahrens C.H."/>
            <person name="Henk D."/>
            <person name="Freimoser F.M."/>
        </authorList>
    </citation>
    <scope>NUCLEOTIDE SEQUENCE [LARGE SCALE GENOMIC DNA]</scope>
    <source>
        <strain evidence="3">APC 1.2</strain>
    </source>
</reference>